<sequence>MVAGSILPVCLYKNKLYFLFGKENKNEKDAPGWADFGGGCESNETPYQTALREGKEESSGFLHPTELVKKGVYKLTHNTYHMFMVKHDYNPDIPLYFNRMHQFIEDKMPKLLNTVLFEKQELQWFSIDEMIQRRSEFRLFYQEITDLIVAHKQHIIQFIKKSKTRKNKK</sequence>
<dbReference type="SUPFAM" id="SSF55811">
    <property type="entry name" value="Nudix"/>
    <property type="match status" value="1"/>
</dbReference>
<evidence type="ECO:0000259" key="1">
    <source>
        <dbReference type="PROSITE" id="PS51462"/>
    </source>
</evidence>
<accession>A0A6C0B9Z5</accession>
<dbReference type="Pfam" id="PF00293">
    <property type="entry name" value="NUDIX"/>
    <property type="match status" value="1"/>
</dbReference>
<evidence type="ECO:0000313" key="2">
    <source>
        <dbReference type="EMBL" id="QHS88389.1"/>
    </source>
</evidence>
<dbReference type="EMBL" id="MN739096">
    <property type="protein sequence ID" value="QHS88389.1"/>
    <property type="molecule type" value="Genomic_DNA"/>
</dbReference>
<dbReference type="Gene3D" id="3.90.79.10">
    <property type="entry name" value="Nucleoside Triphosphate Pyrophosphohydrolase"/>
    <property type="match status" value="1"/>
</dbReference>
<name>A0A6C0B9Z5_9ZZZZ</name>
<proteinExistence type="predicted"/>
<dbReference type="AlphaFoldDB" id="A0A6C0B9Z5"/>
<dbReference type="InterPro" id="IPR015797">
    <property type="entry name" value="NUDIX_hydrolase-like_dom_sf"/>
</dbReference>
<dbReference type="PROSITE" id="PS51462">
    <property type="entry name" value="NUDIX"/>
    <property type="match status" value="1"/>
</dbReference>
<feature type="domain" description="Nudix hydrolase" evidence="1">
    <location>
        <begin position="1"/>
        <end position="147"/>
    </location>
</feature>
<reference evidence="2" key="1">
    <citation type="journal article" date="2020" name="Nature">
        <title>Giant virus diversity and host interactions through global metagenomics.</title>
        <authorList>
            <person name="Schulz F."/>
            <person name="Roux S."/>
            <person name="Paez-Espino D."/>
            <person name="Jungbluth S."/>
            <person name="Walsh D.A."/>
            <person name="Denef V.J."/>
            <person name="McMahon K.D."/>
            <person name="Konstantinidis K.T."/>
            <person name="Eloe-Fadrosh E.A."/>
            <person name="Kyrpides N.C."/>
            <person name="Woyke T."/>
        </authorList>
    </citation>
    <scope>NUCLEOTIDE SEQUENCE</scope>
    <source>
        <strain evidence="2">GVMAG-M-3300010158-55</strain>
    </source>
</reference>
<protein>
    <recommendedName>
        <fullName evidence="1">Nudix hydrolase domain-containing protein</fullName>
    </recommendedName>
</protein>
<dbReference type="InterPro" id="IPR000086">
    <property type="entry name" value="NUDIX_hydrolase_dom"/>
</dbReference>
<organism evidence="2">
    <name type="scientific">viral metagenome</name>
    <dbReference type="NCBI Taxonomy" id="1070528"/>
    <lineage>
        <taxon>unclassified sequences</taxon>
        <taxon>metagenomes</taxon>
        <taxon>organismal metagenomes</taxon>
    </lineage>
</organism>